<keyword evidence="3" id="KW-1185">Reference proteome</keyword>
<comment type="caution">
    <text evidence="2">The sequence shown here is derived from an EMBL/GenBank/DDBJ whole genome shotgun (WGS) entry which is preliminary data.</text>
</comment>
<proteinExistence type="predicted"/>
<organism evidence="2 3">
    <name type="scientific">Popillia japonica</name>
    <name type="common">Japanese beetle</name>
    <dbReference type="NCBI Taxonomy" id="7064"/>
    <lineage>
        <taxon>Eukaryota</taxon>
        <taxon>Metazoa</taxon>
        <taxon>Ecdysozoa</taxon>
        <taxon>Arthropoda</taxon>
        <taxon>Hexapoda</taxon>
        <taxon>Insecta</taxon>
        <taxon>Pterygota</taxon>
        <taxon>Neoptera</taxon>
        <taxon>Endopterygota</taxon>
        <taxon>Coleoptera</taxon>
        <taxon>Polyphaga</taxon>
        <taxon>Scarabaeiformia</taxon>
        <taxon>Scarabaeidae</taxon>
        <taxon>Rutelinae</taxon>
        <taxon>Popillia</taxon>
    </lineage>
</organism>
<name>A0AAW1N6C2_POPJA</name>
<evidence type="ECO:0000313" key="2">
    <source>
        <dbReference type="EMBL" id="KAK9753915.1"/>
    </source>
</evidence>
<accession>A0AAW1N6C2</accession>
<evidence type="ECO:0000256" key="1">
    <source>
        <dbReference type="SAM" id="Coils"/>
    </source>
</evidence>
<gene>
    <name evidence="2" type="ORF">QE152_g1426</name>
</gene>
<evidence type="ECO:0000313" key="3">
    <source>
        <dbReference type="Proteomes" id="UP001458880"/>
    </source>
</evidence>
<dbReference type="AlphaFoldDB" id="A0AAW1N6C2"/>
<dbReference type="Proteomes" id="UP001458880">
    <property type="component" value="Unassembled WGS sequence"/>
</dbReference>
<keyword evidence="1" id="KW-0175">Coiled coil</keyword>
<protein>
    <submittedName>
        <fullName evidence="2">Uncharacterized protein</fullName>
    </submittedName>
</protein>
<sequence>MNEMNNRSKKSVLVDMESIKQNAAEYDKLYRKLAEDKEKYSAELNRLYRKSLEVKFEVQVLRMEYAVLAEQYSGIITSLNDYEKLNN</sequence>
<reference evidence="2 3" key="1">
    <citation type="journal article" date="2024" name="BMC Genomics">
        <title>De novo assembly and annotation of Popillia japonica's genome with initial clues to its potential as an invasive pest.</title>
        <authorList>
            <person name="Cucini C."/>
            <person name="Boschi S."/>
            <person name="Funari R."/>
            <person name="Cardaioli E."/>
            <person name="Iannotti N."/>
            <person name="Marturano G."/>
            <person name="Paoli F."/>
            <person name="Bruttini M."/>
            <person name="Carapelli A."/>
            <person name="Frati F."/>
            <person name="Nardi F."/>
        </authorList>
    </citation>
    <scope>NUCLEOTIDE SEQUENCE [LARGE SCALE GENOMIC DNA]</scope>
    <source>
        <strain evidence="2">DMR45628</strain>
    </source>
</reference>
<feature type="coiled-coil region" evidence="1">
    <location>
        <begin position="16"/>
        <end position="50"/>
    </location>
</feature>
<dbReference type="EMBL" id="JASPKY010000009">
    <property type="protein sequence ID" value="KAK9753915.1"/>
    <property type="molecule type" value="Genomic_DNA"/>
</dbReference>